<keyword evidence="2" id="KW-1185">Reference proteome</keyword>
<reference evidence="1 2" key="1">
    <citation type="submission" date="2009-05" db="EMBL/GenBank/DDBJ databases">
        <title>The draft genome of Acidovorax delafieldii 2AN.</title>
        <authorList>
            <consortium name="US DOE Joint Genome Institute (JGI-PGF)"/>
            <person name="Lucas S."/>
            <person name="Copeland A."/>
            <person name="Lapidus A."/>
            <person name="Glavina del Rio T."/>
            <person name="Tice H."/>
            <person name="Bruce D."/>
            <person name="Goodwin L."/>
            <person name="Pitluck S."/>
            <person name="Larimer F."/>
            <person name="Land M.L."/>
            <person name="Hauser L."/>
            <person name="Shelobolina E.S."/>
            <person name="Picardal F."/>
            <person name="Roden E."/>
            <person name="Emerson D."/>
        </authorList>
    </citation>
    <scope>NUCLEOTIDE SEQUENCE [LARGE SCALE GENOMIC DNA]</scope>
    <source>
        <strain evidence="1 2">2AN</strain>
    </source>
</reference>
<comment type="caution">
    <text evidence="1">The sequence shown here is derived from an EMBL/GenBank/DDBJ whole genome shotgun (WGS) entry which is preliminary data.</text>
</comment>
<name>C5SZH8_ACIDE</name>
<organism evidence="1 2">
    <name type="scientific">Acidovorax delafieldii 2AN</name>
    <dbReference type="NCBI Taxonomy" id="573060"/>
    <lineage>
        <taxon>Bacteria</taxon>
        <taxon>Pseudomonadati</taxon>
        <taxon>Pseudomonadota</taxon>
        <taxon>Betaproteobacteria</taxon>
        <taxon>Burkholderiales</taxon>
        <taxon>Comamonadaceae</taxon>
        <taxon>Acidovorax</taxon>
    </lineage>
</organism>
<sequence>MAAPDPLARVSLANLEANFQALAKAKGRWLRLQEVYGMAEQALKDTKLKNSSATPVWRSAWKTPGASSKTRKAETEQRRQRRDIFVVEDEIEARRDALIAALKKRFHRASRNQSLFVVHWSVIQCS</sequence>
<protein>
    <submittedName>
        <fullName evidence="1">Uncharacterized protein</fullName>
    </submittedName>
</protein>
<dbReference type="PATRIC" id="fig|573060.9.peg.5196"/>
<evidence type="ECO:0000313" key="1">
    <source>
        <dbReference type="EMBL" id="EER62374.1"/>
    </source>
</evidence>
<dbReference type="AlphaFoldDB" id="C5SZH8"/>
<dbReference type="EMBL" id="ACQT01000001">
    <property type="protein sequence ID" value="EER62374.1"/>
    <property type="molecule type" value="Genomic_DNA"/>
</dbReference>
<evidence type="ECO:0000313" key="2">
    <source>
        <dbReference type="Proteomes" id="UP000003856"/>
    </source>
</evidence>
<gene>
    <name evidence="1" type="ORF">AcdelDRAFT_0058</name>
</gene>
<proteinExistence type="predicted"/>
<dbReference type="Proteomes" id="UP000003856">
    <property type="component" value="Unassembled WGS sequence"/>
</dbReference>
<accession>C5SZH8</accession>